<evidence type="ECO:0000256" key="1">
    <source>
        <dbReference type="SAM" id="MobiDB-lite"/>
    </source>
</evidence>
<comment type="caution">
    <text evidence="2">The sequence shown here is derived from an EMBL/GenBank/DDBJ whole genome shotgun (WGS) entry which is preliminary data.</text>
</comment>
<dbReference type="Proteomes" id="UP000784294">
    <property type="component" value="Unassembled WGS sequence"/>
</dbReference>
<feature type="region of interest" description="Disordered" evidence="1">
    <location>
        <begin position="1"/>
        <end position="45"/>
    </location>
</feature>
<dbReference type="AlphaFoldDB" id="A0A3S5AX82"/>
<proteinExistence type="predicted"/>
<keyword evidence="3" id="KW-1185">Reference proteome</keyword>
<dbReference type="EMBL" id="CAAALY010117150">
    <property type="protein sequence ID" value="VEL30946.1"/>
    <property type="molecule type" value="Genomic_DNA"/>
</dbReference>
<sequence length="61" mass="6809">MLPEAHEPVSSGAGIRMRLSRARNGRPGGLRKSIRRRDKRKCQDPLRSGAHFIVAHSTVHP</sequence>
<organism evidence="2 3">
    <name type="scientific">Protopolystoma xenopodis</name>
    <dbReference type="NCBI Taxonomy" id="117903"/>
    <lineage>
        <taxon>Eukaryota</taxon>
        <taxon>Metazoa</taxon>
        <taxon>Spiralia</taxon>
        <taxon>Lophotrochozoa</taxon>
        <taxon>Platyhelminthes</taxon>
        <taxon>Monogenea</taxon>
        <taxon>Polyopisthocotylea</taxon>
        <taxon>Polystomatidea</taxon>
        <taxon>Polystomatidae</taxon>
        <taxon>Protopolystoma</taxon>
    </lineage>
</organism>
<evidence type="ECO:0000313" key="3">
    <source>
        <dbReference type="Proteomes" id="UP000784294"/>
    </source>
</evidence>
<accession>A0A3S5AX82</accession>
<protein>
    <submittedName>
        <fullName evidence="2">Uncharacterized protein</fullName>
    </submittedName>
</protein>
<gene>
    <name evidence="2" type="ORF">PXEA_LOCUS24386</name>
</gene>
<name>A0A3S5AX82_9PLAT</name>
<reference evidence="2" key="1">
    <citation type="submission" date="2018-11" db="EMBL/GenBank/DDBJ databases">
        <authorList>
            <consortium name="Pathogen Informatics"/>
        </authorList>
    </citation>
    <scope>NUCLEOTIDE SEQUENCE</scope>
</reference>
<evidence type="ECO:0000313" key="2">
    <source>
        <dbReference type="EMBL" id="VEL30946.1"/>
    </source>
</evidence>